<protein>
    <recommendedName>
        <fullName evidence="4">Xylanolytic transcriptional activator regulatory domain-containing protein</fullName>
    </recommendedName>
</protein>
<comment type="caution">
    <text evidence="5">The sequence shown here is derived from an EMBL/GenBank/DDBJ whole genome shotgun (WGS) entry which is preliminary data.</text>
</comment>
<evidence type="ECO:0000259" key="4">
    <source>
        <dbReference type="SMART" id="SM00906"/>
    </source>
</evidence>
<gene>
    <name evidence="5" type="ORF">CBER1_10578</name>
</gene>
<dbReference type="Proteomes" id="UP000237631">
    <property type="component" value="Unassembled WGS sequence"/>
</dbReference>
<keyword evidence="3" id="KW-0539">Nucleus</keyword>
<evidence type="ECO:0000256" key="1">
    <source>
        <dbReference type="ARBA" id="ARBA00023015"/>
    </source>
</evidence>
<dbReference type="GO" id="GO:0005634">
    <property type="term" value="C:nucleus"/>
    <property type="evidence" value="ECO:0007669"/>
    <property type="project" value="TreeGrafter"/>
</dbReference>
<sequence>MALIRDWAGTLCDGSATGQFPVPCVPGLVKVVVAIGLVLDAGEVNKEIEQIMVSVKAQSSEALLRYRSHIDDIRILALLALYFVYIGDEPLASRTNVLTARTCLELGWHRLSALQRVFPDESSLNVATDVFWSVYILDRRASLGFGISSVIQDSDIDTKLPFPSHAYLSSMLEFARLTGKIFSSTNSRLRGDREACTSDLEYMDFQIDRWYRNLSPDMTTGAMTDAGDEVTPFVSAVLYARKNQAKIVAYRPYLLSAEIAHKTSHCNHIVRLYTSANHLQSFLDLGRSHTHSGIDSWIWRGHQRG</sequence>
<evidence type="ECO:0000256" key="3">
    <source>
        <dbReference type="ARBA" id="ARBA00023242"/>
    </source>
</evidence>
<evidence type="ECO:0000313" key="5">
    <source>
        <dbReference type="EMBL" id="PPJ52423.1"/>
    </source>
</evidence>
<dbReference type="GO" id="GO:0008270">
    <property type="term" value="F:zinc ion binding"/>
    <property type="evidence" value="ECO:0007669"/>
    <property type="project" value="InterPro"/>
</dbReference>
<feature type="domain" description="Xylanolytic transcriptional activator regulatory" evidence="4">
    <location>
        <begin position="92"/>
        <end position="167"/>
    </location>
</feature>
<name>A0A2S6BY69_9PEZI</name>
<dbReference type="EMBL" id="PNEN01001698">
    <property type="protein sequence ID" value="PPJ52423.1"/>
    <property type="molecule type" value="Genomic_DNA"/>
</dbReference>
<dbReference type="Pfam" id="PF04082">
    <property type="entry name" value="Fungal_trans"/>
    <property type="match status" value="1"/>
</dbReference>
<dbReference type="STRING" id="357750.A0A2S6BY69"/>
<keyword evidence="2" id="KW-0804">Transcription</keyword>
<dbReference type="CDD" id="cd12148">
    <property type="entry name" value="fungal_TF_MHR"/>
    <property type="match status" value="1"/>
</dbReference>
<dbReference type="PANTHER" id="PTHR47424:SF5">
    <property type="entry name" value="ZN(II)2CYS6 TRANSCRIPTION FACTOR (EUROFUNG)"/>
    <property type="match status" value="1"/>
</dbReference>
<accession>A0A2S6BY69</accession>
<dbReference type="GO" id="GO:0000435">
    <property type="term" value="P:positive regulation of transcription from RNA polymerase II promoter by galactose"/>
    <property type="evidence" value="ECO:0007669"/>
    <property type="project" value="TreeGrafter"/>
</dbReference>
<dbReference type="GO" id="GO:0006351">
    <property type="term" value="P:DNA-templated transcription"/>
    <property type="evidence" value="ECO:0007669"/>
    <property type="project" value="InterPro"/>
</dbReference>
<dbReference type="SMART" id="SM00906">
    <property type="entry name" value="Fungal_trans"/>
    <property type="match status" value="1"/>
</dbReference>
<dbReference type="InterPro" id="IPR007219">
    <property type="entry name" value="XnlR_reg_dom"/>
</dbReference>
<organism evidence="5 6">
    <name type="scientific">Cercospora berteroae</name>
    <dbReference type="NCBI Taxonomy" id="357750"/>
    <lineage>
        <taxon>Eukaryota</taxon>
        <taxon>Fungi</taxon>
        <taxon>Dikarya</taxon>
        <taxon>Ascomycota</taxon>
        <taxon>Pezizomycotina</taxon>
        <taxon>Dothideomycetes</taxon>
        <taxon>Dothideomycetidae</taxon>
        <taxon>Mycosphaerellales</taxon>
        <taxon>Mycosphaerellaceae</taxon>
        <taxon>Cercospora</taxon>
    </lineage>
</organism>
<proteinExistence type="predicted"/>
<dbReference type="InterPro" id="IPR051127">
    <property type="entry name" value="Fungal_SecMet_Regulators"/>
</dbReference>
<dbReference type="GO" id="GO:0000978">
    <property type="term" value="F:RNA polymerase II cis-regulatory region sequence-specific DNA binding"/>
    <property type="evidence" value="ECO:0007669"/>
    <property type="project" value="TreeGrafter"/>
</dbReference>
<keyword evidence="6" id="KW-1185">Reference proteome</keyword>
<dbReference type="OrthoDB" id="39175at2759"/>
<evidence type="ECO:0000256" key="2">
    <source>
        <dbReference type="ARBA" id="ARBA00023163"/>
    </source>
</evidence>
<reference evidence="6" key="1">
    <citation type="journal article" date="2017" name="bioRxiv">
        <title>Conservation of a gene cluster reveals novel cercosporin biosynthetic mechanisms and extends production to the genus Colletotrichum.</title>
        <authorList>
            <person name="de Jonge R."/>
            <person name="Ebert M.K."/>
            <person name="Huitt-Roehl C.R."/>
            <person name="Pal P."/>
            <person name="Suttle J.C."/>
            <person name="Spanner R.E."/>
            <person name="Neubauer J.D."/>
            <person name="Jurick W.M.II."/>
            <person name="Stott K.A."/>
            <person name="Secor G.A."/>
            <person name="Thomma B.P.H.J."/>
            <person name="Van de Peer Y."/>
            <person name="Townsend C.A."/>
            <person name="Bolton M.D."/>
        </authorList>
    </citation>
    <scope>NUCLEOTIDE SEQUENCE [LARGE SCALE GENOMIC DNA]</scope>
    <source>
        <strain evidence="6">CBS538.71</strain>
    </source>
</reference>
<keyword evidence="1" id="KW-0805">Transcription regulation</keyword>
<dbReference type="GO" id="GO:0000981">
    <property type="term" value="F:DNA-binding transcription factor activity, RNA polymerase II-specific"/>
    <property type="evidence" value="ECO:0007669"/>
    <property type="project" value="TreeGrafter"/>
</dbReference>
<dbReference type="PANTHER" id="PTHR47424">
    <property type="entry name" value="REGULATORY PROTEIN GAL4"/>
    <property type="match status" value="1"/>
</dbReference>
<dbReference type="AlphaFoldDB" id="A0A2S6BY69"/>
<evidence type="ECO:0000313" key="6">
    <source>
        <dbReference type="Proteomes" id="UP000237631"/>
    </source>
</evidence>